<dbReference type="OrthoDB" id="7709566at2"/>
<protein>
    <submittedName>
        <fullName evidence="1">Uncharacterized protein</fullName>
    </submittedName>
</protein>
<dbReference type="Pfam" id="PF24752">
    <property type="entry name" value="DUF7697"/>
    <property type="match status" value="1"/>
</dbReference>
<proteinExistence type="predicted"/>
<keyword evidence="2" id="KW-1185">Reference proteome</keyword>
<dbReference type="Proteomes" id="UP000198893">
    <property type="component" value="Unassembled WGS sequence"/>
</dbReference>
<reference evidence="1 2" key="1">
    <citation type="submission" date="2016-10" db="EMBL/GenBank/DDBJ databases">
        <authorList>
            <person name="de Groot N.N."/>
        </authorList>
    </citation>
    <scope>NUCLEOTIDE SEQUENCE [LARGE SCALE GENOMIC DNA]</scope>
    <source>
        <strain evidence="1 2">DSM 27842</strain>
    </source>
</reference>
<name>A0A1H8TH19_9RHOB</name>
<organism evidence="1 2">
    <name type="scientific">Salinihabitans flavidus</name>
    <dbReference type="NCBI Taxonomy" id="569882"/>
    <lineage>
        <taxon>Bacteria</taxon>
        <taxon>Pseudomonadati</taxon>
        <taxon>Pseudomonadota</taxon>
        <taxon>Alphaproteobacteria</taxon>
        <taxon>Rhodobacterales</taxon>
        <taxon>Roseobacteraceae</taxon>
        <taxon>Salinihabitans</taxon>
    </lineage>
</organism>
<dbReference type="EMBL" id="FODS01000015">
    <property type="protein sequence ID" value="SEO90187.1"/>
    <property type="molecule type" value="Genomic_DNA"/>
</dbReference>
<accession>A0A1H8TH19</accession>
<dbReference type="InterPro" id="IPR056114">
    <property type="entry name" value="DUF7697"/>
</dbReference>
<dbReference type="RefSeq" id="WP_093119121.1">
    <property type="nucleotide sequence ID" value="NZ_FODS01000015.1"/>
</dbReference>
<dbReference type="STRING" id="569882.SAMN04490248_11590"/>
<evidence type="ECO:0000313" key="2">
    <source>
        <dbReference type="Proteomes" id="UP000198893"/>
    </source>
</evidence>
<dbReference type="AlphaFoldDB" id="A0A1H8TH19"/>
<evidence type="ECO:0000313" key="1">
    <source>
        <dbReference type="EMBL" id="SEO90187.1"/>
    </source>
</evidence>
<sequence length="63" mass="6542">MRVVASGQGGAVTGWDMSAALQLGTALGLCPRIVAELLPPIEAVMVRKMSEQRGSGDLEGFDP</sequence>
<gene>
    <name evidence="1" type="ORF">SAMN04490248_11590</name>
</gene>